<evidence type="ECO:0008006" key="3">
    <source>
        <dbReference type="Google" id="ProtNLM"/>
    </source>
</evidence>
<keyword evidence="2" id="KW-1185">Reference proteome</keyword>
<sequence length="100" mass="11233">MNDKSIKLNVLAFASVRDRLQASNRLRGSDQNSFQCMISSTKWCNVRSLRQHLCHQVWPELSDIECSIALALNLCYLDLDQSIDLQSNDQLALIPPISGG</sequence>
<evidence type="ECO:0000313" key="1">
    <source>
        <dbReference type="EMBL" id="KAJ6223671.1"/>
    </source>
</evidence>
<reference evidence="1" key="1">
    <citation type="submission" date="2022-12" db="EMBL/GenBank/DDBJ databases">
        <title>Genome assemblies of Blomia tropicalis.</title>
        <authorList>
            <person name="Cui Y."/>
        </authorList>
    </citation>
    <scope>NUCLEOTIDE SEQUENCE</scope>
    <source>
        <tissue evidence="1">Adult mites</tissue>
    </source>
</reference>
<evidence type="ECO:0000313" key="2">
    <source>
        <dbReference type="Proteomes" id="UP001142055"/>
    </source>
</evidence>
<dbReference type="AlphaFoldDB" id="A0A9Q0RRE8"/>
<proteinExistence type="predicted"/>
<dbReference type="EMBL" id="JAPWDV010000001">
    <property type="protein sequence ID" value="KAJ6223671.1"/>
    <property type="molecule type" value="Genomic_DNA"/>
</dbReference>
<accession>A0A9Q0RRE8</accession>
<name>A0A9Q0RRE8_BLOTA</name>
<dbReference type="Proteomes" id="UP001142055">
    <property type="component" value="Chromosome 1"/>
</dbReference>
<dbReference type="OrthoDB" id="5531344at2759"/>
<comment type="caution">
    <text evidence="1">The sequence shown here is derived from an EMBL/GenBank/DDBJ whole genome shotgun (WGS) entry which is preliminary data.</text>
</comment>
<dbReference type="OMA" id="ENEWITA"/>
<dbReference type="Gene3D" id="3.10.20.30">
    <property type="match status" value="1"/>
</dbReference>
<dbReference type="InterPro" id="IPR016155">
    <property type="entry name" value="Mopterin_synth/thiamin_S_b"/>
</dbReference>
<protein>
    <recommendedName>
        <fullName evidence="3">Molybdopterin synthase sulfur carrier subunit</fullName>
    </recommendedName>
</protein>
<organism evidence="1 2">
    <name type="scientific">Blomia tropicalis</name>
    <name type="common">Mite</name>
    <dbReference type="NCBI Taxonomy" id="40697"/>
    <lineage>
        <taxon>Eukaryota</taxon>
        <taxon>Metazoa</taxon>
        <taxon>Ecdysozoa</taxon>
        <taxon>Arthropoda</taxon>
        <taxon>Chelicerata</taxon>
        <taxon>Arachnida</taxon>
        <taxon>Acari</taxon>
        <taxon>Acariformes</taxon>
        <taxon>Sarcoptiformes</taxon>
        <taxon>Astigmata</taxon>
        <taxon>Glycyphagoidea</taxon>
        <taxon>Echimyopodidae</taxon>
        <taxon>Blomia</taxon>
    </lineage>
</organism>
<dbReference type="InterPro" id="IPR012675">
    <property type="entry name" value="Beta-grasp_dom_sf"/>
</dbReference>
<gene>
    <name evidence="1" type="ORF">RDWZM_002216</name>
</gene>
<dbReference type="CDD" id="cd00754">
    <property type="entry name" value="Ubl_MoaD"/>
    <property type="match status" value="1"/>
</dbReference>
<dbReference type="SUPFAM" id="SSF54285">
    <property type="entry name" value="MoaD/ThiS"/>
    <property type="match status" value="1"/>
</dbReference>